<dbReference type="GO" id="GO:0046404">
    <property type="term" value="F:ATP-dependent polydeoxyribonucleotide 5'-hydroxyl-kinase activity"/>
    <property type="evidence" value="ECO:0007669"/>
    <property type="project" value="TreeGrafter"/>
</dbReference>
<dbReference type="SUPFAM" id="SSF56784">
    <property type="entry name" value="HAD-like"/>
    <property type="match status" value="1"/>
</dbReference>
<evidence type="ECO:0000313" key="2">
    <source>
        <dbReference type="Proteomes" id="UP000094801"/>
    </source>
</evidence>
<dbReference type="InterPro" id="IPR006551">
    <property type="entry name" value="Polynucleotide_phosphatase"/>
</dbReference>
<feature type="non-terminal residue" evidence="1">
    <location>
        <position position="172"/>
    </location>
</feature>
<gene>
    <name evidence="1" type="ORF">CANARDRAFT_190028</name>
</gene>
<sequence length="172" mass="19625">LKIAAFDLDDTLITTKSGLKFSRSPNDWKLKYNSIHDKFKDLIKDNFIIIIFTNQGGVTNKFESKSLNNLIVKLNSIINEFKQTPLIIYGATKKSKVDKLASDVKIHDYFRKPNTGMFNQFLIDNELVSNDLDLDSCFFVGDAAGRPTDFSDSDLKFASSLNFKFILPEDYF</sequence>
<evidence type="ECO:0008006" key="3">
    <source>
        <dbReference type="Google" id="ProtNLM"/>
    </source>
</evidence>
<dbReference type="OrthoDB" id="19045at2759"/>
<feature type="non-terminal residue" evidence="1">
    <location>
        <position position="1"/>
    </location>
</feature>
<keyword evidence="2" id="KW-1185">Reference proteome</keyword>
<dbReference type="InterPro" id="IPR036412">
    <property type="entry name" value="HAD-like_sf"/>
</dbReference>
<dbReference type="InterPro" id="IPR006549">
    <property type="entry name" value="HAD-SF_hydro_IIIA"/>
</dbReference>
<dbReference type="GO" id="GO:0046403">
    <property type="term" value="F:polynucleotide 3'-phosphatase activity"/>
    <property type="evidence" value="ECO:0007669"/>
    <property type="project" value="TreeGrafter"/>
</dbReference>
<dbReference type="NCBIfam" id="TIGR01664">
    <property type="entry name" value="DNA-3'-Pase"/>
    <property type="match status" value="1"/>
</dbReference>
<name>A0A1E4SVK3_9ASCO</name>
<dbReference type="GO" id="GO:0003690">
    <property type="term" value="F:double-stranded DNA binding"/>
    <property type="evidence" value="ECO:0007669"/>
    <property type="project" value="TreeGrafter"/>
</dbReference>
<reference evidence="2" key="1">
    <citation type="submission" date="2016-04" db="EMBL/GenBank/DDBJ databases">
        <title>Comparative genomics of biotechnologically important yeasts.</title>
        <authorList>
            <consortium name="DOE Joint Genome Institute"/>
            <person name="Riley R."/>
            <person name="Haridas S."/>
            <person name="Wolfe K.H."/>
            <person name="Lopes M.R."/>
            <person name="Hittinger C.T."/>
            <person name="Goker M."/>
            <person name="Salamov A."/>
            <person name="Wisecaver J."/>
            <person name="Long T.M."/>
            <person name="Aerts A.L."/>
            <person name="Barry K."/>
            <person name="Choi C."/>
            <person name="Clum A."/>
            <person name="Coughlan A.Y."/>
            <person name="Deshpande S."/>
            <person name="Douglass A.P."/>
            <person name="Hanson S.J."/>
            <person name="Klenk H.-P."/>
            <person name="Labutti K."/>
            <person name="Lapidus A."/>
            <person name="Lindquist E."/>
            <person name="Lipzen A."/>
            <person name="Meier-Kolthoff J.P."/>
            <person name="Ohm R.A."/>
            <person name="Otillar R.P."/>
            <person name="Pangilinan J."/>
            <person name="Peng Y."/>
            <person name="Rokas A."/>
            <person name="Rosa C.A."/>
            <person name="Scheuner C."/>
            <person name="Sibirny A.A."/>
            <person name="Slot J.C."/>
            <person name="Stielow J.B."/>
            <person name="Sun H."/>
            <person name="Kurtzman C.P."/>
            <person name="Blackwell M."/>
            <person name="Grigoriev I.V."/>
            <person name="Jeffries T.W."/>
        </authorList>
    </citation>
    <scope>NUCLEOTIDE SEQUENCE [LARGE SCALE GENOMIC DNA]</scope>
    <source>
        <strain evidence="2">NRRL YB-2248</strain>
    </source>
</reference>
<dbReference type="STRING" id="983967.A0A1E4SVK3"/>
<dbReference type="Pfam" id="PF08645">
    <property type="entry name" value="PNK3P"/>
    <property type="match status" value="1"/>
</dbReference>
<protein>
    <recommendedName>
        <fullName evidence="3">DNA 3'-phosphatase</fullName>
    </recommendedName>
</protein>
<dbReference type="InterPro" id="IPR023214">
    <property type="entry name" value="HAD_sf"/>
</dbReference>
<dbReference type="PANTHER" id="PTHR12083:SF9">
    <property type="entry name" value="BIFUNCTIONAL POLYNUCLEOTIDE PHOSPHATASE_KINASE"/>
    <property type="match status" value="1"/>
</dbReference>
<evidence type="ECO:0000313" key="1">
    <source>
        <dbReference type="EMBL" id="ODV83538.1"/>
    </source>
</evidence>
<dbReference type="GO" id="GO:0006281">
    <property type="term" value="P:DNA repair"/>
    <property type="evidence" value="ECO:0007669"/>
    <property type="project" value="TreeGrafter"/>
</dbReference>
<dbReference type="Gene3D" id="3.40.50.1000">
    <property type="entry name" value="HAD superfamily/HAD-like"/>
    <property type="match status" value="1"/>
</dbReference>
<organism evidence="1 2">
    <name type="scientific">[Candida] arabinofermentans NRRL YB-2248</name>
    <dbReference type="NCBI Taxonomy" id="983967"/>
    <lineage>
        <taxon>Eukaryota</taxon>
        <taxon>Fungi</taxon>
        <taxon>Dikarya</taxon>
        <taxon>Ascomycota</taxon>
        <taxon>Saccharomycotina</taxon>
        <taxon>Pichiomycetes</taxon>
        <taxon>Pichiales</taxon>
        <taxon>Pichiaceae</taxon>
        <taxon>Ogataea</taxon>
        <taxon>Ogataea/Candida clade</taxon>
    </lineage>
</organism>
<dbReference type="PANTHER" id="PTHR12083">
    <property type="entry name" value="BIFUNCTIONAL POLYNUCLEOTIDE PHOSPHATASE/KINASE"/>
    <property type="match status" value="1"/>
</dbReference>
<dbReference type="Proteomes" id="UP000094801">
    <property type="component" value="Unassembled WGS sequence"/>
</dbReference>
<dbReference type="EMBL" id="KV453863">
    <property type="protein sequence ID" value="ODV83538.1"/>
    <property type="molecule type" value="Genomic_DNA"/>
</dbReference>
<dbReference type="AlphaFoldDB" id="A0A1E4SVK3"/>
<proteinExistence type="predicted"/>
<accession>A0A1E4SVK3</accession>
<dbReference type="NCBIfam" id="TIGR01662">
    <property type="entry name" value="HAD-SF-IIIA"/>
    <property type="match status" value="1"/>
</dbReference>
<dbReference type="InterPro" id="IPR013954">
    <property type="entry name" value="PNK3P"/>
</dbReference>